<dbReference type="AlphaFoldDB" id="A0A838B4A6"/>
<dbReference type="EMBL" id="JACDTY010000004">
    <property type="protein sequence ID" value="MBA1140679.1"/>
    <property type="molecule type" value="Genomic_DNA"/>
</dbReference>
<proteinExistence type="predicted"/>
<evidence type="ECO:0000313" key="2">
    <source>
        <dbReference type="EMBL" id="MBA1140679.1"/>
    </source>
</evidence>
<name>A0A838B4A6_9HYPH</name>
<accession>A0A838B4A6</accession>
<gene>
    <name evidence="2" type="ORF">H0241_10475</name>
</gene>
<keyword evidence="2" id="KW-0675">Receptor</keyword>
<protein>
    <submittedName>
        <fullName evidence="2">Toll/interleukin-1 receptor domain-containing protein</fullName>
    </submittedName>
</protein>
<keyword evidence="3" id="KW-1185">Reference proteome</keyword>
<dbReference type="Gene3D" id="3.40.50.10140">
    <property type="entry name" value="Toll/interleukin-1 receptor homology (TIR) domain"/>
    <property type="match status" value="1"/>
</dbReference>
<sequence>MATFEERFLNKLKELGGAEEAVTNNAMRAQLGWKPERYEQTKKSLLEKKLITLAQGAGGKVRLANGAAVAPKALKVFISYAHVDETIMLQLLAHLKPITKLGLVDHWYDGKIKPGEKWAAAIKQKLNEADIVLLLISVDFINSEYCNEVELKDALSRHAQGLTEVIPIIARNCLWHDEAFGELQALPKNGQAITSWADRDDALTEVAKAVRARAQDLIGKKVN</sequence>
<dbReference type="InterPro" id="IPR035897">
    <property type="entry name" value="Toll_tir_struct_dom_sf"/>
</dbReference>
<dbReference type="Proteomes" id="UP000558284">
    <property type="component" value="Unassembled WGS sequence"/>
</dbReference>
<dbReference type="Pfam" id="PF13676">
    <property type="entry name" value="TIR_2"/>
    <property type="match status" value="1"/>
</dbReference>
<dbReference type="PROSITE" id="PS50104">
    <property type="entry name" value="TIR"/>
    <property type="match status" value="1"/>
</dbReference>
<reference evidence="2 3" key="1">
    <citation type="submission" date="2020-07" db="EMBL/GenBank/DDBJ databases">
        <title>Definition of the novel symbiovar canariense within Mesorhizobium novociceri, a new species of genus Mesorhizobium nodulating Cicer canariense in the Caldera de Taburiente National Park (La Palma, Canary Islands).</title>
        <authorList>
            <person name="Leon-Barrios M."/>
            <person name="Perez-Yepez J."/>
            <person name="Flores-Felix J.D."/>
            <person name="Ramirez-Baena M.H."/>
            <person name="Pulido-Suarez L."/>
            <person name="Igual J.M."/>
            <person name="Velazquez E."/>
            <person name="Peix A."/>
        </authorList>
    </citation>
    <scope>NUCLEOTIDE SEQUENCE [LARGE SCALE GENOMIC DNA]</scope>
    <source>
        <strain evidence="2 3">CCANP35</strain>
    </source>
</reference>
<comment type="caution">
    <text evidence="2">The sequence shown here is derived from an EMBL/GenBank/DDBJ whole genome shotgun (WGS) entry which is preliminary data.</text>
</comment>
<dbReference type="InterPro" id="IPR000157">
    <property type="entry name" value="TIR_dom"/>
</dbReference>
<dbReference type="GO" id="GO:0007165">
    <property type="term" value="P:signal transduction"/>
    <property type="evidence" value="ECO:0007669"/>
    <property type="project" value="InterPro"/>
</dbReference>
<dbReference type="RefSeq" id="WP_181057348.1">
    <property type="nucleotide sequence ID" value="NZ_JACDTY010000004.1"/>
</dbReference>
<dbReference type="SMART" id="SM00255">
    <property type="entry name" value="TIR"/>
    <property type="match status" value="1"/>
</dbReference>
<evidence type="ECO:0000313" key="3">
    <source>
        <dbReference type="Proteomes" id="UP000558284"/>
    </source>
</evidence>
<evidence type="ECO:0000259" key="1">
    <source>
        <dbReference type="PROSITE" id="PS50104"/>
    </source>
</evidence>
<dbReference type="SUPFAM" id="SSF52200">
    <property type="entry name" value="Toll/Interleukin receptor TIR domain"/>
    <property type="match status" value="1"/>
</dbReference>
<feature type="domain" description="TIR" evidence="1">
    <location>
        <begin position="72"/>
        <end position="214"/>
    </location>
</feature>
<organism evidence="2 3">
    <name type="scientific">Mesorhizobium neociceri</name>
    <dbReference type="NCBI Taxonomy" id="1307853"/>
    <lineage>
        <taxon>Bacteria</taxon>
        <taxon>Pseudomonadati</taxon>
        <taxon>Pseudomonadota</taxon>
        <taxon>Alphaproteobacteria</taxon>
        <taxon>Hyphomicrobiales</taxon>
        <taxon>Phyllobacteriaceae</taxon>
        <taxon>Mesorhizobium</taxon>
    </lineage>
</organism>